<keyword evidence="2" id="KW-1185">Reference proteome</keyword>
<accession>A0A2P6REZ1</accession>
<dbReference type="AlphaFoldDB" id="A0A2P6REZ1"/>
<gene>
    <name evidence="1" type="ORF">RchiOBHm_Chr3g0485381</name>
</gene>
<evidence type="ECO:0000313" key="1">
    <source>
        <dbReference type="EMBL" id="PRQ45000.1"/>
    </source>
</evidence>
<sequence>MIKTQAQHRLLPVHATLQSTMLLLPYLRRFPAAISQHLYHRFDSSSILQSPRTQVAKQMSSKLKQNSGFDTSISVFDFRFFKLGSISNF</sequence>
<dbReference type="EMBL" id="PDCK01000041">
    <property type="protein sequence ID" value="PRQ45000.1"/>
    <property type="molecule type" value="Genomic_DNA"/>
</dbReference>
<dbReference type="Proteomes" id="UP000238479">
    <property type="component" value="Chromosome 3"/>
</dbReference>
<protein>
    <submittedName>
        <fullName evidence="1">Uncharacterized protein</fullName>
    </submittedName>
</protein>
<organism evidence="1 2">
    <name type="scientific">Rosa chinensis</name>
    <name type="common">China rose</name>
    <dbReference type="NCBI Taxonomy" id="74649"/>
    <lineage>
        <taxon>Eukaryota</taxon>
        <taxon>Viridiplantae</taxon>
        <taxon>Streptophyta</taxon>
        <taxon>Embryophyta</taxon>
        <taxon>Tracheophyta</taxon>
        <taxon>Spermatophyta</taxon>
        <taxon>Magnoliopsida</taxon>
        <taxon>eudicotyledons</taxon>
        <taxon>Gunneridae</taxon>
        <taxon>Pentapetalae</taxon>
        <taxon>rosids</taxon>
        <taxon>fabids</taxon>
        <taxon>Rosales</taxon>
        <taxon>Rosaceae</taxon>
        <taxon>Rosoideae</taxon>
        <taxon>Rosoideae incertae sedis</taxon>
        <taxon>Rosa</taxon>
    </lineage>
</organism>
<dbReference type="Gramene" id="PRQ45000">
    <property type="protein sequence ID" value="PRQ45000"/>
    <property type="gene ID" value="RchiOBHm_Chr3g0485381"/>
</dbReference>
<reference evidence="1 2" key="1">
    <citation type="journal article" date="2018" name="Nat. Genet.">
        <title>The Rosa genome provides new insights in the design of modern roses.</title>
        <authorList>
            <person name="Bendahmane M."/>
        </authorList>
    </citation>
    <scope>NUCLEOTIDE SEQUENCE [LARGE SCALE GENOMIC DNA]</scope>
    <source>
        <strain evidence="2">cv. Old Blush</strain>
    </source>
</reference>
<proteinExistence type="predicted"/>
<evidence type="ECO:0000313" key="2">
    <source>
        <dbReference type="Proteomes" id="UP000238479"/>
    </source>
</evidence>
<comment type="caution">
    <text evidence="1">The sequence shown here is derived from an EMBL/GenBank/DDBJ whole genome shotgun (WGS) entry which is preliminary data.</text>
</comment>
<name>A0A2P6REZ1_ROSCH</name>